<evidence type="ECO:0008006" key="5">
    <source>
        <dbReference type="Google" id="ProtNLM"/>
    </source>
</evidence>
<name>A0A229UKY0_9BACL</name>
<evidence type="ECO:0000256" key="1">
    <source>
        <dbReference type="SAM" id="MobiDB-lite"/>
    </source>
</evidence>
<keyword evidence="2" id="KW-1133">Transmembrane helix</keyword>
<sequence length="70" mass="8568">MHFEWTTMFIQLLLAAFWIFIIYAVVVLVRNSKENTRTLRRLEEQLTRMSRQLEEREQAEDNRKPKENQA</sequence>
<keyword evidence="2" id="KW-0472">Membrane</keyword>
<feature type="region of interest" description="Disordered" evidence="1">
    <location>
        <begin position="51"/>
        <end position="70"/>
    </location>
</feature>
<proteinExistence type="predicted"/>
<keyword evidence="4" id="KW-1185">Reference proteome</keyword>
<accession>A0A229UKY0</accession>
<reference evidence="3 4" key="1">
    <citation type="submission" date="2017-07" db="EMBL/GenBank/DDBJ databases">
        <title>Genome sequencing and assembly of Paenibacillus rigui.</title>
        <authorList>
            <person name="Mayilraj S."/>
        </authorList>
    </citation>
    <scope>NUCLEOTIDE SEQUENCE [LARGE SCALE GENOMIC DNA]</scope>
    <source>
        <strain evidence="3 4">JCM 16352</strain>
    </source>
</reference>
<dbReference type="EMBL" id="NMQW01000043">
    <property type="protein sequence ID" value="OXM83569.1"/>
    <property type="molecule type" value="Genomic_DNA"/>
</dbReference>
<organism evidence="3 4">
    <name type="scientific">Paenibacillus rigui</name>
    <dbReference type="NCBI Taxonomy" id="554312"/>
    <lineage>
        <taxon>Bacteria</taxon>
        <taxon>Bacillati</taxon>
        <taxon>Bacillota</taxon>
        <taxon>Bacilli</taxon>
        <taxon>Bacillales</taxon>
        <taxon>Paenibacillaceae</taxon>
        <taxon>Paenibacillus</taxon>
    </lineage>
</organism>
<dbReference type="Proteomes" id="UP000215509">
    <property type="component" value="Unassembled WGS sequence"/>
</dbReference>
<dbReference type="AlphaFoldDB" id="A0A229UKY0"/>
<gene>
    <name evidence="3" type="ORF">CF651_25005</name>
</gene>
<keyword evidence="2" id="KW-0812">Transmembrane</keyword>
<protein>
    <recommendedName>
        <fullName evidence="5">DUF4083 domain-containing protein</fullName>
    </recommendedName>
</protein>
<evidence type="ECO:0000256" key="2">
    <source>
        <dbReference type="SAM" id="Phobius"/>
    </source>
</evidence>
<feature type="transmembrane region" description="Helical" evidence="2">
    <location>
        <begin position="6"/>
        <end position="29"/>
    </location>
</feature>
<evidence type="ECO:0000313" key="4">
    <source>
        <dbReference type="Proteomes" id="UP000215509"/>
    </source>
</evidence>
<dbReference type="RefSeq" id="WP_094017611.1">
    <property type="nucleotide sequence ID" value="NZ_NMQW01000043.1"/>
</dbReference>
<comment type="caution">
    <text evidence="3">The sequence shown here is derived from an EMBL/GenBank/DDBJ whole genome shotgun (WGS) entry which is preliminary data.</text>
</comment>
<evidence type="ECO:0000313" key="3">
    <source>
        <dbReference type="EMBL" id="OXM83569.1"/>
    </source>
</evidence>